<proteinExistence type="predicted"/>
<dbReference type="EMBL" id="CM055744">
    <property type="protein sequence ID" value="KAJ7998473.1"/>
    <property type="molecule type" value="Genomic_DNA"/>
</dbReference>
<keyword evidence="2" id="KW-1185">Reference proteome</keyword>
<protein>
    <submittedName>
        <fullName evidence="1">Uncharacterized protein</fullName>
    </submittedName>
</protein>
<reference evidence="1" key="1">
    <citation type="submission" date="2021-05" db="EMBL/GenBank/DDBJ databases">
        <authorList>
            <person name="Pan Q."/>
            <person name="Jouanno E."/>
            <person name="Zahm M."/>
            <person name="Klopp C."/>
            <person name="Cabau C."/>
            <person name="Louis A."/>
            <person name="Berthelot C."/>
            <person name="Parey E."/>
            <person name="Roest Crollius H."/>
            <person name="Montfort J."/>
            <person name="Robinson-Rechavi M."/>
            <person name="Bouchez O."/>
            <person name="Lampietro C."/>
            <person name="Lopez Roques C."/>
            <person name="Donnadieu C."/>
            <person name="Postlethwait J."/>
            <person name="Bobe J."/>
            <person name="Dillon D."/>
            <person name="Chandos A."/>
            <person name="von Hippel F."/>
            <person name="Guiguen Y."/>
        </authorList>
    </citation>
    <scope>NUCLEOTIDE SEQUENCE</scope>
    <source>
        <strain evidence="1">YG-Jan2019</strain>
    </source>
</reference>
<evidence type="ECO:0000313" key="1">
    <source>
        <dbReference type="EMBL" id="KAJ7998473.1"/>
    </source>
</evidence>
<gene>
    <name evidence="1" type="ORF">DPEC_G00205300</name>
</gene>
<comment type="caution">
    <text evidence="1">The sequence shown here is derived from an EMBL/GenBank/DDBJ whole genome shotgun (WGS) entry which is preliminary data.</text>
</comment>
<sequence length="493" mass="55167">MAMLNIYIYLFGFISMFYRTDGYYEYVLDQCKYTSKDLHDMEYINSNVFNQVEYIRFNSTVGEFVGYTEYGVYNAKRWNSDPAILAARRAQVDSYCRHNAEIHYSNILDKTVEPYVRLSSVTTSSGRQPAMLTCSAYSFYPKTIRVSWLRDGQEIKSDVTSTEELADGDWYYQIHSHLEYTPKSGEKISCKVEHSSLTAPMVIDWDPSMPAFERNEIAIGASGLVLGTIIALAGLIYYLKKTSGASFIKAAMSCCGLNMKISVTFIILSTLVYSEGEILHSDLTIRGCSDSDGVDMYGADGDELWYADFIKQKGVDALPPFADPIQCPGCYEQAVANQQICKQNLKVSAIGFKNPEEKIVPPQSSIYPRNDVIFGVENTLICHVTGFFPAPVRVRWTRNNQNVTEGVHISSPYPNQDFTLNQFSSLTFTPEKGNIYGCTVEHQGLTEPQTQVWAPEVRQPRVGPAVFCGVGLTLGLLGVATGLFFFIKGIECN</sequence>
<evidence type="ECO:0000313" key="2">
    <source>
        <dbReference type="Proteomes" id="UP001157502"/>
    </source>
</evidence>
<accession>A0ACC2G4G3</accession>
<organism evidence="1 2">
    <name type="scientific">Dallia pectoralis</name>
    <name type="common">Alaska blackfish</name>
    <dbReference type="NCBI Taxonomy" id="75939"/>
    <lineage>
        <taxon>Eukaryota</taxon>
        <taxon>Metazoa</taxon>
        <taxon>Chordata</taxon>
        <taxon>Craniata</taxon>
        <taxon>Vertebrata</taxon>
        <taxon>Euteleostomi</taxon>
        <taxon>Actinopterygii</taxon>
        <taxon>Neopterygii</taxon>
        <taxon>Teleostei</taxon>
        <taxon>Protacanthopterygii</taxon>
        <taxon>Esociformes</taxon>
        <taxon>Umbridae</taxon>
        <taxon>Dallia</taxon>
    </lineage>
</organism>
<name>A0ACC2G4G3_DALPE</name>
<dbReference type="Proteomes" id="UP001157502">
    <property type="component" value="Chromosome 17"/>
</dbReference>